<protein>
    <submittedName>
        <fullName evidence="2">Uncharacterized protein</fullName>
    </submittedName>
</protein>
<organism evidence="2">
    <name type="scientific">Pyrodinium bahamense</name>
    <dbReference type="NCBI Taxonomy" id="73915"/>
    <lineage>
        <taxon>Eukaryota</taxon>
        <taxon>Sar</taxon>
        <taxon>Alveolata</taxon>
        <taxon>Dinophyceae</taxon>
        <taxon>Gonyaulacales</taxon>
        <taxon>Pyrocystaceae</taxon>
        <taxon>Pyrodinium</taxon>
    </lineage>
</organism>
<accession>A0A7S0BE83</accession>
<reference evidence="2" key="1">
    <citation type="submission" date="2021-01" db="EMBL/GenBank/DDBJ databases">
        <authorList>
            <person name="Corre E."/>
            <person name="Pelletier E."/>
            <person name="Niang G."/>
            <person name="Scheremetjew M."/>
            <person name="Finn R."/>
            <person name="Kale V."/>
            <person name="Holt S."/>
            <person name="Cochrane G."/>
            <person name="Meng A."/>
            <person name="Brown T."/>
            <person name="Cohen L."/>
        </authorList>
    </citation>
    <scope>NUCLEOTIDE SEQUENCE</scope>
    <source>
        <strain evidence="2">Pbaha01</strain>
    </source>
</reference>
<proteinExistence type="predicted"/>
<gene>
    <name evidence="2" type="ORF">PBAH0796_LOCUS33665</name>
</gene>
<dbReference type="EMBL" id="HBEG01055243">
    <property type="protein sequence ID" value="CAD8390609.1"/>
    <property type="molecule type" value="Transcribed_RNA"/>
</dbReference>
<evidence type="ECO:0000256" key="1">
    <source>
        <dbReference type="SAM" id="MobiDB-lite"/>
    </source>
</evidence>
<feature type="region of interest" description="Disordered" evidence="1">
    <location>
        <begin position="1"/>
        <end position="44"/>
    </location>
</feature>
<sequence length="121" mass="12806">MGRRPYCKLGSAPMPRVGEPFGADERPAAGAGSGNHTSFVAGEPGANSCPPGAVAVAELECRGLPKEFTGTLHDPFIENLADDPKGCFKFENGYYFNKHPTGSPRSMRTPYCKRTSGTVVG</sequence>
<dbReference type="AlphaFoldDB" id="A0A7S0BE83"/>
<evidence type="ECO:0000313" key="2">
    <source>
        <dbReference type="EMBL" id="CAD8390609.1"/>
    </source>
</evidence>
<name>A0A7S0BE83_9DINO</name>